<proteinExistence type="inferred from homology"/>
<dbReference type="PANTHER" id="PTHR46052:SF1">
    <property type="entry name" value="PHOSDUCIN-LIKE PROTEIN"/>
    <property type="match status" value="1"/>
</dbReference>
<dbReference type="InterPro" id="IPR024253">
    <property type="entry name" value="Phosducin_thioredoxin-like_dom"/>
</dbReference>
<reference evidence="3 4" key="1">
    <citation type="journal article" date="2024" name="Science">
        <title>Giant polyketide synthase enzymes in the biosynthesis of giant marine polyether toxins.</title>
        <authorList>
            <person name="Fallon T.R."/>
            <person name="Shende V.V."/>
            <person name="Wierzbicki I.H."/>
            <person name="Pendleton A.L."/>
            <person name="Watervoot N.F."/>
            <person name="Auber R.P."/>
            <person name="Gonzalez D.J."/>
            <person name="Wisecaver J.H."/>
            <person name="Moore B.S."/>
        </authorList>
    </citation>
    <scope>NUCLEOTIDE SEQUENCE [LARGE SCALE GENOMIC DNA]</scope>
    <source>
        <strain evidence="3 4">12B1</strain>
    </source>
</reference>
<dbReference type="SUPFAM" id="SSF52833">
    <property type="entry name" value="Thioredoxin-like"/>
    <property type="match status" value="1"/>
</dbReference>
<protein>
    <recommendedName>
        <fullName evidence="2">Phosducin domain-containing protein</fullName>
    </recommendedName>
</protein>
<feature type="domain" description="Phosducin" evidence="2">
    <location>
        <begin position="107"/>
        <end position="255"/>
    </location>
</feature>
<name>A0AB34JNZ7_PRYPA</name>
<comment type="caution">
    <text evidence="3">The sequence shown here is derived from an EMBL/GenBank/DDBJ whole genome shotgun (WGS) entry which is preliminary data.</text>
</comment>
<dbReference type="PANTHER" id="PTHR46052">
    <property type="entry name" value="PHOSDUCIN-LIKE PROTEIN"/>
    <property type="match status" value="1"/>
</dbReference>
<sequence length="288" mass="31857">MSGRPGTNWNGHLPSNKMEREILNAIDAIEDDDGHVSAFMQPGDEPTRVHYRQAASAGGAKAVMHDHHAHQQLARLQREAAAVRSQEALKASAVGIKSTAVQPEEEEEEDDDEAFDAYRMQRLQQLRDQAAAAASLPTFGALEMCDIDNFIERVEPAPVGGSPLTFVVVHLYEEHLPLCVRLNFRLQVLAKKFDQVRFLAIPQSEARPHADPTELPTLVIYQAGEYTNSQKRCQDIAGDEFPLEAVEALLQSLGVKLSSSSAVSEADLARLQRYREAISDEDDDDDSE</sequence>
<dbReference type="Pfam" id="PF02114">
    <property type="entry name" value="Phosducin"/>
    <property type="match status" value="1"/>
</dbReference>
<dbReference type="EMBL" id="JBGBPQ010000006">
    <property type="protein sequence ID" value="KAL1522442.1"/>
    <property type="molecule type" value="Genomic_DNA"/>
</dbReference>
<dbReference type="Gene3D" id="3.40.30.10">
    <property type="entry name" value="Glutaredoxin"/>
    <property type="match status" value="1"/>
</dbReference>
<evidence type="ECO:0000313" key="4">
    <source>
        <dbReference type="Proteomes" id="UP001515480"/>
    </source>
</evidence>
<evidence type="ECO:0000259" key="2">
    <source>
        <dbReference type="Pfam" id="PF02114"/>
    </source>
</evidence>
<evidence type="ECO:0000313" key="3">
    <source>
        <dbReference type="EMBL" id="KAL1522442.1"/>
    </source>
</evidence>
<dbReference type="Proteomes" id="UP001515480">
    <property type="component" value="Unassembled WGS sequence"/>
</dbReference>
<dbReference type="InterPro" id="IPR036249">
    <property type="entry name" value="Thioredoxin-like_sf"/>
</dbReference>
<dbReference type="InterPro" id="IPR051499">
    <property type="entry name" value="Phosducin-like_reg"/>
</dbReference>
<organism evidence="3 4">
    <name type="scientific">Prymnesium parvum</name>
    <name type="common">Toxic golden alga</name>
    <dbReference type="NCBI Taxonomy" id="97485"/>
    <lineage>
        <taxon>Eukaryota</taxon>
        <taxon>Haptista</taxon>
        <taxon>Haptophyta</taxon>
        <taxon>Prymnesiophyceae</taxon>
        <taxon>Prymnesiales</taxon>
        <taxon>Prymnesiaceae</taxon>
        <taxon>Prymnesium</taxon>
    </lineage>
</organism>
<keyword evidence="4" id="KW-1185">Reference proteome</keyword>
<dbReference type="AlphaFoldDB" id="A0AB34JNZ7"/>
<evidence type="ECO:0000256" key="1">
    <source>
        <dbReference type="ARBA" id="ARBA00009686"/>
    </source>
</evidence>
<comment type="similarity">
    <text evidence="1">Belongs to the phosducin family.</text>
</comment>
<gene>
    <name evidence="3" type="ORF">AB1Y20_017430</name>
</gene>
<accession>A0AB34JNZ7</accession>